<dbReference type="InterPro" id="IPR006527">
    <property type="entry name" value="F-box-assoc_dom_typ1"/>
</dbReference>
<evidence type="ECO:0000313" key="3">
    <source>
        <dbReference type="Proteomes" id="UP001187192"/>
    </source>
</evidence>
<dbReference type="Gramene" id="FCD_00010486-RA">
    <property type="protein sequence ID" value="FCD_00010486-RA:cds"/>
    <property type="gene ID" value="FCD_00010486"/>
</dbReference>
<dbReference type="SUPFAM" id="SSF81383">
    <property type="entry name" value="F-box domain"/>
    <property type="match status" value="1"/>
</dbReference>
<dbReference type="Pfam" id="PF07734">
    <property type="entry name" value="FBA_1"/>
    <property type="match status" value="1"/>
</dbReference>
<comment type="caution">
    <text evidence="2">The sequence shown here is derived from an EMBL/GenBank/DDBJ whole genome shotgun (WGS) entry which is preliminary data.</text>
</comment>
<evidence type="ECO:0000259" key="1">
    <source>
        <dbReference type="SMART" id="SM00256"/>
    </source>
</evidence>
<feature type="domain" description="F-box" evidence="1">
    <location>
        <begin position="31"/>
        <end position="72"/>
    </location>
</feature>
<dbReference type="InterPro" id="IPR050796">
    <property type="entry name" value="SCF_F-box_component"/>
</dbReference>
<protein>
    <recommendedName>
        <fullName evidence="1">F-box domain-containing protein</fullName>
    </recommendedName>
</protein>
<proteinExistence type="predicted"/>
<dbReference type="InterPro" id="IPR036047">
    <property type="entry name" value="F-box-like_dom_sf"/>
</dbReference>
<dbReference type="Pfam" id="PF00646">
    <property type="entry name" value="F-box"/>
    <property type="match status" value="1"/>
</dbReference>
<keyword evidence="3" id="KW-1185">Reference proteome</keyword>
<gene>
    <name evidence="2" type="ORF">TIFTF001_002126</name>
</gene>
<dbReference type="AlphaFoldDB" id="A0AA88CRL6"/>
<dbReference type="Gene3D" id="1.20.1280.50">
    <property type="match status" value="1"/>
</dbReference>
<dbReference type="NCBIfam" id="TIGR01640">
    <property type="entry name" value="F_box_assoc_1"/>
    <property type="match status" value="1"/>
</dbReference>
<dbReference type="PANTHER" id="PTHR31672">
    <property type="entry name" value="BNACNNG10540D PROTEIN"/>
    <property type="match status" value="1"/>
</dbReference>
<evidence type="ECO:0000313" key="2">
    <source>
        <dbReference type="EMBL" id="GMN28645.1"/>
    </source>
</evidence>
<dbReference type="EMBL" id="BTGU01000002">
    <property type="protein sequence ID" value="GMN28645.1"/>
    <property type="molecule type" value="Genomic_DNA"/>
</dbReference>
<dbReference type="PANTHER" id="PTHR31672:SF13">
    <property type="entry name" value="F-BOX PROTEIN CPR30-LIKE"/>
    <property type="match status" value="1"/>
</dbReference>
<dbReference type="Proteomes" id="UP001187192">
    <property type="component" value="Unassembled WGS sequence"/>
</dbReference>
<name>A0AA88CRL6_FICCA</name>
<organism evidence="2 3">
    <name type="scientific">Ficus carica</name>
    <name type="common">Common fig</name>
    <dbReference type="NCBI Taxonomy" id="3494"/>
    <lineage>
        <taxon>Eukaryota</taxon>
        <taxon>Viridiplantae</taxon>
        <taxon>Streptophyta</taxon>
        <taxon>Embryophyta</taxon>
        <taxon>Tracheophyta</taxon>
        <taxon>Spermatophyta</taxon>
        <taxon>Magnoliopsida</taxon>
        <taxon>eudicotyledons</taxon>
        <taxon>Gunneridae</taxon>
        <taxon>Pentapetalae</taxon>
        <taxon>rosids</taxon>
        <taxon>fabids</taxon>
        <taxon>Rosales</taxon>
        <taxon>Moraceae</taxon>
        <taxon>Ficeae</taxon>
        <taxon>Ficus</taxon>
    </lineage>
</organism>
<dbReference type="InterPro" id="IPR001810">
    <property type="entry name" value="F-box_dom"/>
</dbReference>
<dbReference type="SMART" id="SM00256">
    <property type="entry name" value="FBOX"/>
    <property type="match status" value="1"/>
</dbReference>
<accession>A0AA88CRL6</accession>
<reference evidence="2" key="1">
    <citation type="submission" date="2023-07" db="EMBL/GenBank/DDBJ databases">
        <title>draft genome sequence of fig (Ficus carica).</title>
        <authorList>
            <person name="Takahashi T."/>
            <person name="Nishimura K."/>
        </authorList>
    </citation>
    <scope>NUCLEOTIDE SEQUENCE</scope>
</reference>
<sequence>MTIRKITSHDGTRICNDITDGQIRRSCIMDIPTEVLVENILMKLPLKSLVSCKRVCKSWRNLILNPQFGKMHYSVQPKYTSLLIQDNGFFYLMEQPEDEFSYKLRNRSEIELNSTRLKIPLFSTHVNVFNSVSQDPDDHPQGKNILINRFMKPEDQKYQILNSLNGLLCLAAGQSKEPVAVCNPVVGEFMALPVRPRIDQSHRQIKYEVFRTCGLGFSQKHNQYKVIRTFDLYLAKDPDSCDFTNQGTWGEVLTLETGSSWKSVGSAPNTRELRMLHSPTYIHGALHWLSNSMNNNSIAYFDFDTDNFGFHSLPPLRYLKRTPLLTISILENCLCLCDFTSYCYIDVWIMKEYGVSKSWTKLLSVDIIRQGYCCGYYIPLSYSIERGTLLLFHSCNALIYYNLELLYVRNFQVCGPHEFEFQAIVHTPSLISLKDIANSRYR</sequence>
<dbReference type="InterPro" id="IPR017451">
    <property type="entry name" value="F-box-assoc_interact_dom"/>
</dbReference>